<name>A0A0S4ISA6_BODSA</name>
<dbReference type="GO" id="GO:0005737">
    <property type="term" value="C:cytoplasm"/>
    <property type="evidence" value="ECO:0007669"/>
    <property type="project" value="UniProtKB-SubCell"/>
</dbReference>
<dbReference type="PANTHER" id="PTHR12894:SF27">
    <property type="entry name" value="TRANSFORMING GROWTH FACTOR-BETA RECEPTOR-ASSOCIATED PROTEIN 1"/>
    <property type="match status" value="1"/>
</dbReference>
<evidence type="ECO:0000313" key="7">
    <source>
        <dbReference type="Proteomes" id="UP000051952"/>
    </source>
</evidence>
<keyword evidence="7" id="KW-1185">Reference proteome</keyword>
<evidence type="ECO:0000256" key="3">
    <source>
        <dbReference type="ARBA" id="ARBA00022490"/>
    </source>
</evidence>
<proteinExistence type="predicted"/>
<reference evidence="7" key="1">
    <citation type="submission" date="2015-09" db="EMBL/GenBank/DDBJ databases">
        <authorList>
            <consortium name="Pathogen Informatics"/>
        </authorList>
    </citation>
    <scope>NUCLEOTIDE SEQUENCE [LARGE SCALE GENOMIC DNA]</scope>
    <source>
        <strain evidence="7">Lake Konstanz</strain>
    </source>
</reference>
<dbReference type="AlphaFoldDB" id="A0A0S4ISA6"/>
<dbReference type="PANTHER" id="PTHR12894">
    <property type="entry name" value="CNH DOMAIN CONTAINING"/>
    <property type="match status" value="1"/>
</dbReference>
<evidence type="ECO:0000313" key="6">
    <source>
        <dbReference type="EMBL" id="CUF60652.1"/>
    </source>
</evidence>
<sequence length="264" mass="29229">MVPIPEKNLLVVLIGEQIVLHSLNVVDKPGGPQKALDQLPGDKMPEIGPVRGAKDIIAFHIKKDRGVFYLAAILKKKVMVFELRDSGMIREFVVIREGLALPDGIRTVTWSGRGLLLGFRKEYVMMDITNGNIDSLFGTGRSNQPIVANLDPIQEMLIGEESAGIRVTLEGEPTAKSGLVWASLPSCMMFSYPYLLSIHDGNSIEVRNPLLLTSTLADQRQSALNTLCQTLNIKYVDRISSKGYVDFDMQRPNAQTDPLALRRL</sequence>
<organism evidence="6 7">
    <name type="scientific">Bodo saltans</name>
    <name type="common">Flagellated protozoan</name>
    <dbReference type="NCBI Taxonomy" id="75058"/>
    <lineage>
        <taxon>Eukaryota</taxon>
        <taxon>Discoba</taxon>
        <taxon>Euglenozoa</taxon>
        <taxon>Kinetoplastea</taxon>
        <taxon>Metakinetoplastina</taxon>
        <taxon>Eubodonida</taxon>
        <taxon>Bodonidae</taxon>
        <taxon>Bodo</taxon>
    </lineage>
</organism>
<comment type="subcellular location">
    <subcellularLocation>
        <location evidence="1">Cytoplasm</location>
    </subcellularLocation>
</comment>
<keyword evidence="4" id="KW-0653">Protein transport</keyword>
<evidence type="ECO:0000259" key="5">
    <source>
        <dbReference type="PROSITE" id="PS50219"/>
    </source>
</evidence>
<dbReference type="InterPro" id="IPR032914">
    <property type="entry name" value="Vam6/VPS39/TRAP1"/>
</dbReference>
<evidence type="ECO:0000256" key="4">
    <source>
        <dbReference type="ARBA" id="ARBA00022927"/>
    </source>
</evidence>
<dbReference type="PROSITE" id="PS50219">
    <property type="entry name" value="CNH"/>
    <property type="match status" value="1"/>
</dbReference>
<dbReference type="GO" id="GO:0034058">
    <property type="term" value="P:endosomal vesicle fusion"/>
    <property type="evidence" value="ECO:0007669"/>
    <property type="project" value="TreeGrafter"/>
</dbReference>
<dbReference type="GO" id="GO:0015031">
    <property type="term" value="P:protein transport"/>
    <property type="evidence" value="ECO:0007669"/>
    <property type="project" value="UniProtKB-KW"/>
</dbReference>
<protein>
    <recommendedName>
        <fullName evidence="5">CNH domain-containing protein</fullName>
    </recommendedName>
</protein>
<dbReference type="InterPro" id="IPR001180">
    <property type="entry name" value="CNH_dom"/>
</dbReference>
<dbReference type="VEuPathDB" id="TriTrypDB:BSAL_63985"/>
<dbReference type="Pfam" id="PF00780">
    <property type="entry name" value="CNH"/>
    <property type="match status" value="1"/>
</dbReference>
<evidence type="ECO:0000256" key="1">
    <source>
        <dbReference type="ARBA" id="ARBA00004496"/>
    </source>
</evidence>
<keyword evidence="2" id="KW-0813">Transport</keyword>
<accession>A0A0S4ISA6</accession>
<dbReference type="Proteomes" id="UP000051952">
    <property type="component" value="Unassembled WGS sequence"/>
</dbReference>
<evidence type="ECO:0000256" key="2">
    <source>
        <dbReference type="ARBA" id="ARBA00022448"/>
    </source>
</evidence>
<dbReference type="GO" id="GO:0016020">
    <property type="term" value="C:membrane"/>
    <property type="evidence" value="ECO:0007669"/>
    <property type="project" value="TreeGrafter"/>
</dbReference>
<dbReference type="EMBL" id="CYKH01000367">
    <property type="protein sequence ID" value="CUF60652.1"/>
    <property type="molecule type" value="Genomic_DNA"/>
</dbReference>
<feature type="domain" description="CNH" evidence="5">
    <location>
        <begin position="1"/>
        <end position="246"/>
    </location>
</feature>
<dbReference type="GO" id="GO:0006914">
    <property type="term" value="P:autophagy"/>
    <property type="evidence" value="ECO:0007669"/>
    <property type="project" value="TreeGrafter"/>
</dbReference>
<dbReference type="OrthoDB" id="5325112at2759"/>
<gene>
    <name evidence="6" type="ORF">BSAL_63985</name>
</gene>
<keyword evidence="3" id="KW-0963">Cytoplasm</keyword>